<gene>
    <name evidence="2" type="ORF">N8I77_008327</name>
</gene>
<comment type="caution">
    <text evidence="2">The sequence shown here is derived from an EMBL/GenBank/DDBJ whole genome shotgun (WGS) entry which is preliminary data.</text>
</comment>
<accession>A0AAD9SES8</accession>
<feature type="region of interest" description="Disordered" evidence="1">
    <location>
        <begin position="1"/>
        <end position="39"/>
    </location>
</feature>
<dbReference type="EMBL" id="JAUJFL010000004">
    <property type="protein sequence ID" value="KAK2605494.1"/>
    <property type="molecule type" value="Genomic_DNA"/>
</dbReference>
<organism evidence="2 3">
    <name type="scientific">Phomopsis amygdali</name>
    <name type="common">Fusicoccum amygdali</name>
    <dbReference type="NCBI Taxonomy" id="1214568"/>
    <lineage>
        <taxon>Eukaryota</taxon>
        <taxon>Fungi</taxon>
        <taxon>Dikarya</taxon>
        <taxon>Ascomycota</taxon>
        <taxon>Pezizomycotina</taxon>
        <taxon>Sordariomycetes</taxon>
        <taxon>Sordariomycetidae</taxon>
        <taxon>Diaporthales</taxon>
        <taxon>Diaporthaceae</taxon>
        <taxon>Diaporthe</taxon>
    </lineage>
</organism>
<name>A0AAD9SES8_PHOAM</name>
<evidence type="ECO:0000313" key="3">
    <source>
        <dbReference type="Proteomes" id="UP001265746"/>
    </source>
</evidence>
<proteinExistence type="predicted"/>
<dbReference type="AlphaFoldDB" id="A0AAD9SES8"/>
<protein>
    <submittedName>
        <fullName evidence="2">Uncharacterized protein</fullName>
    </submittedName>
</protein>
<dbReference type="Proteomes" id="UP001265746">
    <property type="component" value="Unassembled WGS sequence"/>
</dbReference>
<evidence type="ECO:0000256" key="1">
    <source>
        <dbReference type="SAM" id="MobiDB-lite"/>
    </source>
</evidence>
<reference evidence="2" key="1">
    <citation type="submission" date="2023-06" db="EMBL/GenBank/DDBJ databases">
        <authorList>
            <person name="Noh H."/>
        </authorList>
    </citation>
    <scope>NUCLEOTIDE SEQUENCE</scope>
    <source>
        <strain evidence="2">DUCC20226</strain>
    </source>
</reference>
<sequence length="414" mass="44939">MGEPSSSDGRDGGAEHTMAFRSRVRDTPEPPPSNVELEGPPRFEADAFVTALFSGAPAELADKTWWLFRTMAQESMTGFRSSATGAMFKLPLPPWSSSISKYASCNTGTAMQTMPTEHIKVPLLHFKQDAFNFIKGHLESPFKDIGDSVMATISSLMLLEAASWETNPDALLAIVMHLNGLVTAANHHCGPVVTAELTVFQKFLGMAIGSVTRDGVEEQLSTTVSSVKGCAPLSVLFIGLSSKPTGAWWCVDGNASTNSNRGLLDLSAASRGQRRDPGVAITRMIAYMYLSLVLRPGRMSNEILECLIDSIGRDTERLERNARNDSAEQSVLFWSLMLSSAALASTTPLPGVDGERLGSRKRAVSNDLRGTSAMLRLHTWHAAVAVLKRVAFVEFEGEQELKQLWEEAVCNAES</sequence>
<evidence type="ECO:0000313" key="2">
    <source>
        <dbReference type="EMBL" id="KAK2605494.1"/>
    </source>
</evidence>
<keyword evidence="3" id="KW-1185">Reference proteome</keyword>